<evidence type="ECO:0000313" key="2">
    <source>
        <dbReference type="EnsemblPlants" id="MELO3C029773.2.1"/>
    </source>
</evidence>
<proteinExistence type="predicted"/>
<dbReference type="EnsemblPlants" id="MELO3C029773.2.1">
    <property type="protein sequence ID" value="MELO3C029773.2.1"/>
    <property type="gene ID" value="MELO3C029773.2"/>
</dbReference>
<protein>
    <submittedName>
        <fullName evidence="2">Uncharacterized protein</fullName>
    </submittedName>
</protein>
<reference evidence="2" key="1">
    <citation type="submission" date="2023-03" db="UniProtKB">
        <authorList>
            <consortium name="EnsemblPlants"/>
        </authorList>
    </citation>
    <scope>IDENTIFICATION</scope>
</reference>
<accession>A0A9I9E794</accession>
<keyword evidence="1" id="KW-0812">Transmembrane</keyword>
<dbReference type="AlphaFoldDB" id="A0A9I9E794"/>
<sequence>MDIELPQRKDHCDEYFIIDIPITDPRLIPFARAEADLSKKLLITIIIIIIVIIITNRRGEALPLSLIFSALPFPPNALSVSSFKFN</sequence>
<dbReference type="Gramene" id="MELO3C029773.2.1">
    <property type="protein sequence ID" value="MELO3C029773.2.1"/>
    <property type="gene ID" value="MELO3C029773.2"/>
</dbReference>
<keyword evidence="1" id="KW-0472">Membrane</keyword>
<evidence type="ECO:0000256" key="1">
    <source>
        <dbReference type="SAM" id="Phobius"/>
    </source>
</evidence>
<organism evidence="2">
    <name type="scientific">Cucumis melo</name>
    <name type="common">Muskmelon</name>
    <dbReference type="NCBI Taxonomy" id="3656"/>
    <lineage>
        <taxon>Eukaryota</taxon>
        <taxon>Viridiplantae</taxon>
        <taxon>Streptophyta</taxon>
        <taxon>Embryophyta</taxon>
        <taxon>Tracheophyta</taxon>
        <taxon>Spermatophyta</taxon>
        <taxon>Magnoliopsida</taxon>
        <taxon>eudicotyledons</taxon>
        <taxon>Gunneridae</taxon>
        <taxon>Pentapetalae</taxon>
        <taxon>rosids</taxon>
        <taxon>fabids</taxon>
        <taxon>Cucurbitales</taxon>
        <taxon>Cucurbitaceae</taxon>
        <taxon>Benincaseae</taxon>
        <taxon>Cucumis</taxon>
    </lineage>
</organism>
<feature type="transmembrane region" description="Helical" evidence="1">
    <location>
        <begin position="37"/>
        <end position="55"/>
    </location>
</feature>
<keyword evidence="1" id="KW-1133">Transmembrane helix</keyword>
<name>A0A9I9E794_CUCME</name>